<evidence type="ECO:0000313" key="2">
    <source>
        <dbReference type="Proteomes" id="UP000008820"/>
    </source>
</evidence>
<dbReference type="InParanoid" id="A0A6I8TZ59"/>
<name>A0A6I8TZ59_AEDAE</name>
<proteinExistence type="predicted"/>
<organism evidence="1 2">
    <name type="scientific">Aedes aegypti</name>
    <name type="common">Yellowfever mosquito</name>
    <name type="synonym">Culex aegypti</name>
    <dbReference type="NCBI Taxonomy" id="7159"/>
    <lineage>
        <taxon>Eukaryota</taxon>
        <taxon>Metazoa</taxon>
        <taxon>Ecdysozoa</taxon>
        <taxon>Arthropoda</taxon>
        <taxon>Hexapoda</taxon>
        <taxon>Insecta</taxon>
        <taxon>Pterygota</taxon>
        <taxon>Neoptera</taxon>
        <taxon>Endopterygota</taxon>
        <taxon>Diptera</taxon>
        <taxon>Nematocera</taxon>
        <taxon>Culicoidea</taxon>
        <taxon>Culicidae</taxon>
        <taxon>Culicinae</taxon>
        <taxon>Aedini</taxon>
        <taxon>Aedes</taxon>
        <taxon>Stegomyia</taxon>
    </lineage>
</organism>
<dbReference type="AlphaFoldDB" id="A0A6I8TZ59"/>
<dbReference type="EnsemblMetazoa" id="AAEL021088-RA">
    <property type="protein sequence ID" value="AAEL021088-PA"/>
    <property type="gene ID" value="AAEL021088"/>
</dbReference>
<dbReference type="OrthoDB" id="7764600at2759"/>
<evidence type="ECO:0000313" key="1">
    <source>
        <dbReference type="EnsemblMetazoa" id="AAEL021088-PA"/>
    </source>
</evidence>
<gene>
    <name evidence="1" type="primary">110677020</name>
</gene>
<accession>A0A6I8TZ59</accession>
<reference evidence="1" key="2">
    <citation type="submission" date="2020-05" db="UniProtKB">
        <authorList>
            <consortium name="EnsemblMetazoa"/>
        </authorList>
    </citation>
    <scope>IDENTIFICATION</scope>
    <source>
        <strain evidence="1">LVP_AGWG</strain>
    </source>
</reference>
<dbReference type="Proteomes" id="UP000008820">
    <property type="component" value="Chromosome 2"/>
</dbReference>
<reference evidence="1 2" key="1">
    <citation type="submission" date="2017-06" db="EMBL/GenBank/DDBJ databases">
        <title>Aedes aegypti genome working group (AGWG) sequencing and assembly.</title>
        <authorList>
            <consortium name="Aedes aegypti Genome Working Group (AGWG)"/>
            <person name="Matthews B.J."/>
        </authorList>
    </citation>
    <scope>NUCLEOTIDE SEQUENCE [LARGE SCALE GENOMIC DNA]</scope>
    <source>
        <strain evidence="1 2">LVP_AGWG</strain>
    </source>
</reference>
<sequence length="429" mass="49256">MEEILEQLENQDDRLVGVFHREEIDDLETFLQLDERDYVRLNLTTKQIKFIQRLQQHYRLVTVEWLNEEQSAVATQVPIVSQESTVDVCTLTDPGPSTASSSHVLPTSPNTPCSKNTTPSLAQLAFANPDESDQKISLEKPINIDHVLEKSEKGRVIMEILKEKAKPKESTIKEIVNVLCDFLKSQYGCRPSNFHKNQVAVSLVCSYPALAADSSDTPQALWFHLHARGTNRHAGRIHYRMEYLARMSQERIRPPRRTISESQEIPNFSNGSSVNLDEAENELRFIVPSQQIKSRVFELWNATFENRQKYRSEGSFYSYVQNHPVLTAFNGKLITNDFHKLKPSAKPFVETWTAMEGKIISNNREVYTELKNDFVRALSIIRLKNPSRGSKRVREENANRKNPLNGIVQWINAEDDFPSNRDEKSVPTM</sequence>
<keyword evidence="2" id="KW-1185">Reference proteome</keyword>
<protein>
    <submittedName>
        <fullName evidence="1">Uncharacterized protein</fullName>
    </submittedName>
</protein>